<keyword evidence="2" id="KW-0547">Nucleotide-binding</keyword>
<dbReference type="OrthoDB" id="9802264at2"/>
<dbReference type="STRING" id="574349.SAMN05443545_101515"/>
<reference evidence="5 6" key="1">
    <citation type="submission" date="2016-10" db="EMBL/GenBank/DDBJ databases">
        <authorList>
            <person name="de Groot N.N."/>
        </authorList>
    </citation>
    <scope>NUCLEOTIDE SEQUENCE [LARGE SCALE GENOMIC DNA]</scope>
    <source>
        <strain evidence="5 6">DSM 19219</strain>
    </source>
</reference>
<dbReference type="GO" id="GO:0005524">
    <property type="term" value="F:ATP binding"/>
    <property type="evidence" value="ECO:0007669"/>
    <property type="project" value="UniProtKB-KW"/>
</dbReference>
<dbReference type="InterPro" id="IPR027417">
    <property type="entry name" value="P-loop_NTPase"/>
</dbReference>
<gene>
    <name evidence="5" type="ORF">SAMN05443545_101515</name>
</gene>
<dbReference type="SUPFAM" id="SSF52540">
    <property type="entry name" value="P-loop containing nucleoside triphosphate hydrolases"/>
    <property type="match status" value="1"/>
</dbReference>
<dbReference type="Proteomes" id="UP000198500">
    <property type="component" value="Unassembled WGS sequence"/>
</dbReference>
<organism evidence="5 6">
    <name type="scientific">Aidingimonas halophila</name>
    <dbReference type="NCBI Taxonomy" id="574349"/>
    <lineage>
        <taxon>Bacteria</taxon>
        <taxon>Pseudomonadati</taxon>
        <taxon>Pseudomonadota</taxon>
        <taxon>Gammaproteobacteria</taxon>
        <taxon>Oceanospirillales</taxon>
        <taxon>Halomonadaceae</taxon>
        <taxon>Aidingimonas</taxon>
    </lineage>
</organism>
<feature type="domain" description="ABC transporter" evidence="4">
    <location>
        <begin position="1"/>
        <end position="218"/>
    </location>
</feature>
<name>A0A1H2SAF6_9GAMM</name>
<evidence type="ECO:0000313" key="5">
    <source>
        <dbReference type="EMBL" id="SDW28586.1"/>
    </source>
</evidence>
<evidence type="ECO:0000256" key="3">
    <source>
        <dbReference type="ARBA" id="ARBA00022840"/>
    </source>
</evidence>
<evidence type="ECO:0000256" key="1">
    <source>
        <dbReference type="ARBA" id="ARBA00022448"/>
    </source>
</evidence>
<keyword evidence="3 5" id="KW-0067">ATP-binding</keyword>
<dbReference type="Gene3D" id="3.40.50.300">
    <property type="entry name" value="P-loop containing nucleotide triphosphate hydrolases"/>
    <property type="match status" value="1"/>
</dbReference>
<dbReference type="PANTHER" id="PTHR42781:SF4">
    <property type="entry name" value="SPERMIDINE_PUTRESCINE IMPORT ATP-BINDING PROTEIN POTA"/>
    <property type="match status" value="1"/>
</dbReference>
<dbReference type="InterPro" id="IPR050093">
    <property type="entry name" value="ABC_SmlMolc_Importer"/>
</dbReference>
<keyword evidence="6" id="KW-1185">Reference proteome</keyword>
<dbReference type="Pfam" id="PF00005">
    <property type="entry name" value="ABC_tran"/>
    <property type="match status" value="1"/>
</dbReference>
<keyword evidence="1" id="KW-0813">Transport</keyword>
<proteinExistence type="predicted"/>
<accession>A0A1H2SAF6</accession>
<dbReference type="SMART" id="SM00382">
    <property type="entry name" value="AAA"/>
    <property type="match status" value="1"/>
</dbReference>
<dbReference type="InterPro" id="IPR003593">
    <property type="entry name" value="AAA+_ATPase"/>
</dbReference>
<dbReference type="EMBL" id="FNNI01000001">
    <property type="protein sequence ID" value="SDW28586.1"/>
    <property type="molecule type" value="Genomic_DNA"/>
</dbReference>
<sequence length="218" mass="23956">MSNNDADNALHLEAIDIRLQGTPLVAIDTRIEPGEVLTVMGPSGVGKSTLLAFIAGFLDPAFSARGNVWLRGRNLARLPAEQRRLGLLFQDPLLFPHLSVGGNLGFGLRRDHSRRDRYHAIETALAEIGLSGYADRDPATLSGGQRSRVALMRVLLSRPNAMLLDEPFSKLDTALREDMRSLVFSRIHQENLPTLMVTHDEADAEAAGGRVLRLMPPY</sequence>
<protein>
    <submittedName>
        <fullName evidence="5">Putative thiamine transport system ATP-binding protein</fullName>
    </submittedName>
</protein>
<evidence type="ECO:0000259" key="4">
    <source>
        <dbReference type="PROSITE" id="PS50893"/>
    </source>
</evidence>
<dbReference type="InterPro" id="IPR003439">
    <property type="entry name" value="ABC_transporter-like_ATP-bd"/>
</dbReference>
<dbReference type="PROSITE" id="PS50893">
    <property type="entry name" value="ABC_TRANSPORTER_2"/>
    <property type="match status" value="1"/>
</dbReference>
<dbReference type="PANTHER" id="PTHR42781">
    <property type="entry name" value="SPERMIDINE/PUTRESCINE IMPORT ATP-BINDING PROTEIN POTA"/>
    <property type="match status" value="1"/>
</dbReference>
<evidence type="ECO:0000256" key="2">
    <source>
        <dbReference type="ARBA" id="ARBA00022741"/>
    </source>
</evidence>
<dbReference type="GO" id="GO:0016887">
    <property type="term" value="F:ATP hydrolysis activity"/>
    <property type="evidence" value="ECO:0007669"/>
    <property type="project" value="InterPro"/>
</dbReference>
<dbReference type="AlphaFoldDB" id="A0A1H2SAF6"/>
<evidence type="ECO:0000313" key="6">
    <source>
        <dbReference type="Proteomes" id="UP000198500"/>
    </source>
</evidence>
<dbReference type="RefSeq" id="WP_092567909.1">
    <property type="nucleotide sequence ID" value="NZ_BMXH01000001.1"/>
</dbReference>